<keyword evidence="2" id="KW-1185">Reference proteome</keyword>
<proteinExistence type="predicted"/>
<organism evidence="1 2">
    <name type="scientific">Botryobasidium botryosum (strain FD-172 SS1)</name>
    <dbReference type="NCBI Taxonomy" id="930990"/>
    <lineage>
        <taxon>Eukaryota</taxon>
        <taxon>Fungi</taxon>
        <taxon>Dikarya</taxon>
        <taxon>Basidiomycota</taxon>
        <taxon>Agaricomycotina</taxon>
        <taxon>Agaricomycetes</taxon>
        <taxon>Cantharellales</taxon>
        <taxon>Botryobasidiaceae</taxon>
        <taxon>Botryobasidium</taxon>
    </lineage>
</organism>
<dbReference type="Proteomes" id="UP000027195">
    <property type="component" value="Unassembled WGS sequence"/>
</dbReference>
<dbReference type="HOGENOM" id="CLU_844643_0_0_1"/>
<sequence>MDQGSFSSWARAAQVLHSAPSYDVVSSFSPETEKAMYRIITRRLSRPAFYQERGRFTASTTTQVHWRHTFYGGFVTVCKDSDAVDAHDVESALDTLSVQGPRIYTPLSSEDSPEEEWRKRYRGGVDDIIKYAFSVKEDHTCATIFDAAVRLRVPIPPPKGFNPNTVADVLVTTSPKSIKPRGPSPNEYYWQGLPDLGVSVSLIGFAVQYEVFDARSGSDNRWLLAILATAQSQRRALGLPDRMIYGASVSSGRCWIYASCWSKVNRIDRILVGNMQHLLLLWQPYDIVRWYVFLSKVHTTIKEMEVEFDQYAATGKLGGTVAWRAPDVK</sequence>
<dbReference type="InParanoid" id="A0A067LX80"/>
<protein>
    <submittedName>
        <fullName evidence="1">Uncharacterized protein</fullName>
    </submittedName>
</protein>
<evidence type="ECO:0000313" key="2">
    <source>
        <dbReference type="Proteomes" id="UP000027195"/>
    </source>
</evidence>
<gene>
    <name evidence="1" type="ORF">BOTBODRAFT_192750</name>
</gene>
<name>A0A067LX80_BOTB1</name>
<dbReference type="OrthoDB" id="3270748at2759"/>
<reference evidence="2" key="1">
    <citation type="journal article" date="2014" name="Proc. Natl. Acad. Sci. U.S.A.">
        <title>Extensive sampling of basidiomycete genomes demonstrates inadequacy of the white-rot/brown-rot paradigm for wood decay fungi.</title>
        <authorList>
            <person name="Riley R."/>
            <person name="Salamov A.A."/>
            <person name="Brown D.W."/>
            <person name="Nagy L.G."/>
            <person name="Floudas D."/>
            <person name="Held B.W."/>
            <person name="Levasseur A."/>
            <person name="Lombard V."/>
            <person name="Morin E."/>
            <person name="Otillar R."/>
            <person name="Lindquist E.A."/>
            <person name="Sun H."/>
            <person name="LaButti K.M."/>
            <person name="Schmutz J."/>
            <person name="Jabbour D."/>
            <person name="Luo H."/>
            <person name="Baker S.E."/>
            <person name="Pisabarro A.G."/>
            <person name="Walton J.D."/>
            <person name="Blanchette R.A."/>
            <person name="Henrissat B."/>
            <person name="Martin F."/>
            <person name="Cullen D."/>
            <person name="Hibbett D.S."/>
            <person name="Grigoriev I.V."/>
        </authorList>
    </citation>
    <scope>NUCLEOTIDE SEQUENCE [LARGE SCALE GENOMIC DNA]</scope>
    <source>
        <strain evidence="2">FD-172 SS1</strain>
    </source>
</reference>
<dbReference type="AlphaFoldDB" id="A0A067LX80"/>
<accession>A0A067LX80</accession>
<evidence type="ECO:0000313" key="1">
    <source>
        <dbReference type="EMBL" id="KDQ06930.1"/>
    </source>
</evidence>
<dbReference type="EMBL" id="KL198119">
    <property type="protein sequence ID" value="KDQ06930.1"/>
    <property type="molecule type" value="Genomic_DNA"/>
</dbReference>